<feature type="domain" description="Acyl-CoA oxidase/dehydrogenase middle" evidence="8">
    <location>
        <begin position="159"/>
        <end position="260"/>
    </location>
</feature>
<dbReference type="EMBL" id="JACHEJ010000010">
    <property type="protein sequence ID" value="MBB6181537.1"/>
    <property type="molecule type" value="Genomic_DNA"/>
</dbReference>
<keyword evidence="3 5" id="KW-0285">Flavoprotein</keyword>
<feature type="domain" description="Acyl-CoA dehydrogenase/oxidase N-terminal" evidence="9">
    <location>
        <begin position="37"/>
        <end position="154"/>
    </location>
</feature>
<organism evidence="10 11">
    <name type="scientific">Pseudorhizobium flavum</name>
    <dbReference type="NCBI Taxonomy" id="1335061"/>
    <lineage>
        <taxon>Bacteria</taxon>
        <taxon>Pseudomonadati</taxon>
        <taxon>Pseudomonadota</taxon>
        <taxon>Alphaproteobacteria</taxon>
        <taxon>Hyphomicrobiales</taxon>
        <taxon>Rhizobiaceae</taxon>
        <taxon>Rhizobium/Agrobacterium group</taxon>
        <taxon>Pseudorhizobium</taxon>
    </lineage>
</organism>
<evidence type="ECO:0000256" key="1">
    <source>
        <dbReference type="ARBA" id="ARBA00001974"/>
    </source>
</evidence>
<dbReference type="InterPro" id="IPR037069">
    <property type="entry name" value="AcylCoA_DH/ox_N_sf"/>
</dbReference>
<evidence type="ECO:0000256" key="2">
    <source>
        <dbReference type="ARBA" id="ARBA00009347"/>
    </source>
</evidence>
<comment type="similarity">
    <text evidence="2 5">Belongs to the acyl-CoA dehydrogenase family.</text>
</comment>
<dbReference type="Pfam" id="PF00441">
    <property type="entry name" value="Acyl-CoA_dh_1"/>
    <property type="match status" value="1"/>
</dbReference>
<dbReference type="InterPro" id="IPR052166">
    <property type="entry name" value="Diverse_Acyl-CoA_DH"/>
</dbReference>
<dbReference type="GO" id="GO:0016627">
    <property type="term" value="F:oxidoreductase activity, acting on the CH-CH group of donors"/>
    <property type="evidence" value="ECO:0007669"/>
    <property type="project" value="InterPro"/>
</dbReference>
<accession>A0A7W9Z089</accession>
<proteinExistence type="inferred from homology"/>
<feature type="domain" description="Acyl-CoA dehydrogenase/oxidase C-terminal" evidence="7">
    <location>
        <begin position="270"/>
        <end position="431"/>
    </location>
</feature>
<dbReference type="InterPro" id="IPR036250">
    <property type="entry name" value="AcylCo_DH-like_C"/>
</dbReference>
<evidence type="ECO:0000256" key="4">
    <source>
        <dbReference type="ARBA" id="ARBA00022827"/>
    </source>
</evidence>
<evidence type="ECO:0000256" key="6">
    <source>
        <dbReference type="SAM" id="MobiDB-lite"/>
    </source>
</evidence>
<dbReference type="GO" id="GO:0050660">
    <property type="term" value="F:flavin adenine dinucleotide binding"/>
    <property type="evidence" value="ECO:0007669"/>
    <property type="project" value="InterPro"/>
</dbReference>
<name>A0A7W9Z089_9HYPH</name>
<keyword evidence="11" id="KW-1185">Reference proteome</keyword>
<comment type="cofactor">
    <cofactor evidence="1 5">
        <name>FAD</name>
        <dbReference type="ChEBI" id="CHEBI:57692"/>
    </cofactor>
</comment>
<dbReference type="SUPFAM" id="SSF47203">
    <property type="entry name" value="Acyl-CoA dehydrogenase C-terminal domain-like"/>
    <property type="match status" value="1"/>
</dbReference>
<dbReference type="Pfam" id="PF02771">
    <property type="entry name" value="Acyl-CoA_dh_N"/>
    <property type="match status" value="1"/>
</dbReference>
<evidence type="ECO:0000259" key="8">
    <source>
        <dbReference type="Pfam" id="PF02770"/>
    </source>
</evidence>
<dbReference type="PANTHER" id="PTHR42803:SF1">
    <property type="entry name" value="BROAD-SPECIFICITY LINEAR ACYL-COA DEHYDROGENASE FADE5"/>
    <property type="match status" value="1"/>
</dbReference>
<evidence type="ECO:0000256" key="5">
    <source>
        <dbReference type="RuleBase" id="RU362125"/>
    </source>
</evidence>
<reference evidence="10 11" key="1">
    <citation type="submission" date="2020-08" db="EMBL/GenBank/DDBJ databases">
        <title>Genomic Encyclopedia of Type Strains, Phase IV (KMG-IV): sequencing the most valuable type-strain genomes for metagenomic binning, comparative biology and taxonomic classification.</title>
        <authorList>
            <person name="Goeker M."/>
        </authorList>
    </citation>
    <scope>NUCLEOTIDE SEQUENCE [LARGE SCALE GENOMIC DNA]</scope>
    <source>
        <strain evidence="10 11">DSM 102134</strain>
    </source>
</reference>
<gene>
    <name evidence="10" type="ORF">HNQ75_003524</name>
</gene>
<dbReference type="PANTHER" id="PTHR42803">
    <property type="entry name" value="ACYL-COA DEHYDROGENASE"/>
    <property type="match status" value="1"/>
</dbReference>
<comment type="caution">
    <text evidence="10">The sequence shown here is derived from an EMBL/GenBank/DDBJ whole genome shotgun (WGS) entry which is preliminary data.</text>
</comment>
<keyword evidence="5" id="KW-0560">Oxidoreductase</keyword>
<evidence type="ECO:0000313" key="11">
    <source>
        <dbReference type="Proteomes" id="UP000535501"/>
    </source>
</evidence>
<dbReference type="Pfam" id="PF02770">
    <property type="entry name" value="Acyl-CoA_dh_M"/>
    <property type="match status" value="1"/>
</dbReference>
<dbReference type="Proteomes" id="UP000535501">
    <property type="component" value="Unassembled WGS sequence"/>
</dbReference>
<evidence type="ECO:0000256" key="3">
    <source>
        <dbReference type="ARBA" id="ARBA00022630"/>
    </source>
</evidence>
<sequence>MSFRDQVDRTLAALAVTPGWRQLQQRRPDCDDETVAEILRQAGGFAERVLAPLNAPGDRQGAQLLEGRVQTPAGFREAFRSYGKAGWLAVDLAEAGDGQGLPLTVQAACGPLFERACVALMMVAGSTRAAAHLIWEAGDEQLIREWVPKLATGERTATICISEADAGSDVGRLRTKAERVGDDWRISGRKTWISFGDHDLTERIGHCLLARTGSEPGTKGLSLFLVPNLIEGQPNGITVERLEDKMGLHASPTCTLNFDQSRGTLIGSEGRGLAQLFRMIELMRLQTACQGLGLASASVDVAEQYAKERRQGGSSSSPPVPIAEHPDVRRQLEEMRRRTEVLRLAVLELATAMDLAAYEPDDEMRRELESFCAWMLPLIKNFGADAGFSVANAAIQVLGGAGYTRDWPLEQYLRDARVMTIYEGTTGMQALDFLTRRLWRDDGNGLRQLKVRLQADLSSGVDLYPEEAKVAEGRLNAFDDFSQRMMSLQAEPERALYLAHDYFLAGWETVSAWMDLRLCRIEDRIRR</sequence>
<dbReference type="GO" id="GO:0005886">
    <property type="term" value="C:plasma membrane"/>
    <property type="evidence" value="ECO:0007669"/>
    <property type="project" value="TreeGrafter"/>
</dbReference>
<protein>
    <recommendedName>
        <fullName evidence="12">Acyl-CoA dehydrogenase</fullName>
    </recommendedName>
</protein>
<evidence type="ECO:0000259" key="7">
    <source>
        <dbReference type="Pfam" id="PF00441"/>
    </source>
</evidence>
<dbReference type="SUPFAM" id="SSF56645">
    <property type="entry name" value="Acyl-CoA dehydrogenase NM domain-like"/>
    <property type="match status" value="1"/>
</dbReference>
<dbReference type="InterPro" id="IPR009075">
    <property type="entry name" value="AcylCo_DH/oxidase_C"/>
</dbReference>
<dbReference type="InterPro" id="IPR013786">
    <property type="entry name" value="AcylCoA_DH/ox_N"/>
</dbReference>
<keyword evidence="4 5" id="KW-0274">FAD</keyword>
<dbReference type="InterPro" id="IPR009100">
    <property type="entry name" value="AcylCoA_DH/oxidase_NM_dom_sf"/>
</dbReference>
<evidence type="ECO:0008006" key="12">
    <source>
        <dbReference type="Google" id="ProtNLM"/>
    </source>
</evidence>
<feature type="region of interest" description="Disordered" evidence="6">
    <location>
        <begin position="307"/>
        <end position="326"/>
    </location>
</feature>
<dbReference type="InterPro" id="IPR046373">
    <property type="entry name" value="Acyl-CoA_Oxase/DH_mid-dom_sf"/>
</dbReference>
<dbReference type="AlphaFoldDB" id="A0A7W9Z089"/>
<dbReference type="InterPro" id="IPR006091">
    <property type="entry name" value="Acyl-CoA_Oxase/DH_mid-dom"/>
</dbReference>
<dbReference type="Gene3D" id="2.40.110.10">
    <property type="entry name" value="Butyryl-CoA Dehydrogenase, subunit A, domain 2"/>
    <property type="match status" value="1"/>
</dbReference>
<dbReference type="Gene3D" id="1.20.140.10">
    <property type="entry name" value="Butyryl-CoA Dehydrogenase, subunit A, domain 3"/>
    <property type="match status" value="1"/>
</dbReference>
<dbReference type="RefSeq" id="WP_077545928.1">
    <property type="nucleotide sequence ID" value="NZ_JACHEJ010000010.1"/>
</dbReference>
<dbReference type="Gene3D" id="1.10.540.10">
    <property type="entry name" value="Acyl-CoA dehydrogenase/oxidase, N-terminal domain"/>
    <property type="match status" value="1"/>
</dbReference>
<evidence type="ECO:0000313" key="10">
    <source>
        <dbReference type="EMBL" id="MBB6181537.1"/>
    </source>
</evidence>
<evidence type="ECO:0000259" key="9">
    <source>
        <dbReference type="Pfam" id="PF02771"/>
    </source>
</evidence>